<organism evidence="2 3">
    <name type="scientific">Penicillium camemberti (strain FM 013)</name>
    <dbReference type="NCBI Taxonomy" id="1429867"/>
    <lineage>
        <taxon>Eukaryota</taxon>
        <taxon>Fungi</taxon>
        <taxon>Dikarya</taxon>
        <taxon>Ascomycota</taxon>
        <taxon>Pezizomycotina</taxon>
        <taxon>Eurotiomycetes</taxon>
        <taxon>Eurotiomycetidae</taxon>
        <taxon>Eurotiales</taxon>
        <taxon>Aspergillaceae</taxon>
        <taxon>Penicillium</taxon>
    </lineage>
</organism>
<feature type="domain" description="F-box" evidence="1">
    <location>
        <begin position="4"/>
        <end position="49"/>
    </location>
</feature>
<sequence length="270" mass="30639">MSSSPTLESLPFDILFQIAVYLDVRDYIHISHSSRSMFSSMKNTIIARATVKNTMLYSNEGQAAWAGKVGHYQAIQHRFDIHEAVATASPYSVSVLAYATDFLYHQGFLCYRFKNQIRLLNVHDAGQKERVLDLDHVIRRIIGIENILSDVGEQTTLLRFSSGILILLVNQTNSNEGILIAVDLQSHPGQARRRRLLLQEPVSSSDPIFVRHTRLYIWCGTFTPANGQGIAWQVWGMDFRTLCCDMRLVQIRNQAAPSELAPKCLYRRPS</sequence>
<keyword evidence="3" id="KW-1185">Reference proteome</keyword>
<dbReference type="AlphaFoldDB" id="A0A0G4PV67"/>
<reference evidence="2 3" key="1">
    <citation type="journal article" date="2014" name="Nat. Commun.">
        <title>Multiple recent horizontal transfers of a large genomic region in cheese making fungi.</title>
        <authorList>
            <person name="Cheeseman K."/>
            <person name="Ropars J."/>
            <person name="Renault P."/>
            <person name="Dupont J."/>
            <person name="Gouzy J."/>
            <person name="Branca A."/>
            <person name="Abraham A.L."/>
            <person name="Ceppi M."/>
            <person name="Conseiller E."/>
            <person name="Debuchy R."/>
            <person name="Malagnac F."/>
            <person name="Goarin A."/>
            <person name="Silar P."/>
            <person name="Lacoste S."/>
            <person name="Sallet E."/>
            <person name="Bensimon A."/>
            <person name="Giraud T."/>
            <person name="Brygoo Y."/>
        </authorList>
    </citation>
    <scope>NUCLEOTIDE SEQUENCE [LARGE SCALE GENOMIC DNA]</scope>
    <source>
        <strain evidence="3">FM 013</strain>
    </source>
</reference>
<evidence type="ECO:0000313" key="2">
    <source>
        <dbReference type="EMBL" id="CRL30318.1"/>
    </source>
</evidence>
<evidence type="ECO:0000313" key="3">
    <source>
        <dbReference type="Proteomes" id="UP000053732"/>
    </source>
</evidence>
<proteinExistence type="predicted"/>
<accession>A0A0G4PV67</accession>
<protein>
    <submittedName>
        <fullName evidence="2">Cyclin-like F-box</fullName>
    </submittedName>
</protein>
<dbReference type="Proteomes" id="UP000053732">
    <property type="component" value="Unassembled WGS sequence"/>
</dbReference>
<dbReference type="EMBL" id="HG793181">
    <property type="protein sequence ID" value="CRL30318.1"/>
    <property type="molecule type" value="Genomic_DNA"/>
</dbReference>
<name>A0A0G4PV67_PENC3</name>
<dbReference type="STRING" id="1429867.A0A0G4PV67"/>
<dbReference type="PROSITE" id="PS50181">
    <property type="entry name" value="FBOX"/>
    <property type="match status" value="1"/>
</dbReference>
<dbReference type="InterPro" id="IPR036047">
    <property type="entry name" value="F-box-like_dom_sf"/>
</dbReference>
<dbReference type="SUPFAM" id="SSF81383">
    <property type="entry name" value="F-box domain"/>
    <property type="match status" value="1"/>
</dbReference>
<evidence type="ECO:0000259" key="1">
    <source>
        <dbReference type="PROSITE" id="PS50181"/>
    </source>
</evidence>
<dbReference type="InterPro" id="IPR001810">
    <property type="entry name" value="F-box_dom"/>
</dbReference>
<gene>
    <name evidence="2" type="ORF">PCAMFM013_S048g000030</name>
</gene>